<organism evidence="1 2">
    <name type="scientific">Streptoalloteichus tenebrarius (strain ATCC 17920 / DSM 40477 / JCM 4838 / CBS 697.72 / NBRC 16177 / NCIMB 11028 / NRRL B-12390 / A12253. 1 / ISP 5477)</name>
    <name type="common">Streptomyces tenebrarius</name>
    <dbReference type="NCBI Taxonomy" id="1933"/>
    <lineage>
        <taxon>Bacteria</taxon>
        <taxon>Bacillati</taxon>
        <taxon>Actinomycetota</taxon>
        <taxon>Actinomycetes</taxon>
        <taxon>Pseudonocardiales</taxon>
        <taxon>Pseudonocardiaceae</taxon>
        <taxon>Streptoalloteichus</taxon>
    </lineage>
</organism>
<name>A0ABT1HX72_STRSD</name>
<proteinExistence type="predicted"/>
<evidence type="ECO:0000313" key="1">
    <source>
        <dbReference type="EMBL" id="MCP2260122.1"/>
    </source>
</evidence>
<evidence type="ECO:0000313" key="2">
    <source>
        <dbReference type="Proteomes" id="UP001205311"/>
    </source>
</evidence>
<gene>
    <name evidence="1" type="ORF">LX15_003833</name>
</gene>
<protein>
    <submittedName>
        <fullName evidence="1">Uncharacterized protein</fullName>
    </submittedName>
</protein>
<dbReference type="RefSeq" id="WP_253670990.1">
    <property type="nucleotide sequence ID" value="NZ_JAMTCP010000023.1"/>
</dbReference>
<comment type="caution">
    <text evidence="1">The sequence shown here is derived from an EMBL/GenBank/DDBJ whole genome shotgun (WGS) entry which is preliminary data.</text>
</comment>
<reference evidence="1 2" key="1">
    <citation type="submission" date="2022-06" db="EMBL/GenBank/DDBJ databases">
        <title>Genomic Encyclopedia of Archaeal and Bacterial Type Strains, Phase II (KMG-II): from individual species to whole genera.</title>
        <authorList>
            <person name="Goeker M."/>
        </authorList>
    </citation>
    <scope>NUCLEOTIDE SEQUENCE [LARGE SCALE GENOMIC DNA]</scope>
    <source>
        <strain evidence="1 2">DSM 40477</strain>
    </source>
</reference>
<accession>A0ABT1HX72</accession>
<dbReference type="EMBL" id="JAMTCP010000023">
    <property type="protein sequence ID" value="MCP2260122.1"/>
    <property type="molecule type" value="Genomic_DNA"/>
</dbReference>
<keyword evidence="2" id="KW-1185">Reference proteome</keyword>
<sequence length="47" mass="5126">MACGEIKKGFLAPSISERRLHGRSAKHDSAYYFDPANPISDENACGN</sequence>
<dbReference type="Proteomes" id="UP001205311">
    <property type="component" value="Unassembled WGS sequence"/>
</dbReference>